<keyword evidence="4" id="KW-1185">Reference proteome</keyword>
<dbReference type="GO" id="GO:0030497">
    <property type="term" value="P:fatty acid elongation"/>
    <property type="evidence" value="ECO:0007669"/>
    <property type="project" value="TreeGrafter"/>
</dbReference>
<dbReference type="SUPFAM" id="SSF51735">
    <property type="entry name" value="NAD(P)-binding Rossmann-fold domains"/>
    <property type="match status" value="1"/>
</dbReference>
<dbReference type="PANTHER" id="PTHR42760">
    <property type="entry name" value="SHORT-CHAIN DEHYDROGENASES/REDUCTASES FAMILY MEMBER"/>
    <property type="match status" value="1"/>
</dbReference>
<dbReference type="PATRIC" id="fig|1502723.3.peg.3626"/>
<dbReference type="Proteomes" id="UP000032545">
    <property type="component" value="Unassembled WGS sequence"/>
</dbReference>
<dbReference type="InterPro" id="IPR036291">
    <property type="entry name" value="NAD(P)-bd_dom_sf"/>
</dbReference>
<dbReference type="Pfam" id="PF13561">
    <property type="entry name" value="adh_short_C2"/>
    <property type="match status" value="1"/>
</dbReference>
<name>A0A0D8BBU2_9ACTN</name>
<accession>A0A0D8BBU2</accession>
<comment type="caution">
    <text evidence="3">The sequence shown here is derived from an EMBL/GenBank/DDBJ whole genome shotgun (WGS) entry which is preliminary data.</text>
</comment>
<evidence type="ECO:0000313" key="3">
    <source>
        <dbReference type="EMBL" id="KJE21733.1"/>
    </source>
</evidence>
<proteinExistence type="inferred from homology"/>
<dbReference type="Gene3D" id="3.40.50.720">
    <property type="entry name" value="NAD(P)-binding Rossmann-like Domain"/>
    <property type="match status" value="1"/>
</dbReference>
<dbReference type="PRINTS" id="PR00080">
    <property type="entry name" value="SDRFAMILY"/>
</dbReference>
<dbReference type="PRINTS" id="PR00081">
    <property type="entry name" value="GDHRDH"/>
</dbReference>
<dbReference type="InterPro" id="IPR020904">
    <property type="entry name" value="Sc_DH/Rdtase_CS"/>
</dbReference>
<evidence type="ECO:0000256" key="1">
    <source>
        <dbReference type="ARBA" id="ARBA00006484"/>
    </source>
</evidence>
<dbReference type="OrthoDB" id="9808187at2"/>
<dbReference type="AlphaFoldDB" id="A0A0D8BBU2"/>
<evidence type="ECO:0000313" key="4">
    <source>
        <dbReference type="Proteomes" id="UP000032545"/>
    </source>
</evidence>
<organism evidence="3 4">
    <name type="scientific">Frankia torreyi</name>
    <dbReference type="NCBI Taxonomy" id="1856"/>
    <lineage>
        <taxon>Bacteria</taxon>
        <taxon>Bacillati</taxon>
        <taxon>Actinomycetota</taxon>
        <taxon>Actinomycetes</taxon>
        <taxon>Frankiales</taxon>
        <taxon>Frankiaceae</taxon>
        <taxon>Frankia</taxon>
    </lineage>
</organism>
<dbReference type="GO" id="GO:0016616">
    <property type="term" value="F:oxidoreductase activity, acting on the CH-OH group of donors, NAD or NADP as acceptor"/>
    <property type="evidence" value="ECO:0007669"/>
    <property type="project" value="TreeGrafter"/>
</dbReference>
<reference evidence="3 4" key="2">
    <citation type="journal article" date="2016" name="Genome Announc.">
        <title>Permanent Draft Genome Sequences for Two Variants of Frankia sp. Strain CpI1, the First Frankia Strain Isolated from Root Nodules of Comptonia peregrina.</title>
        <authorList>
            <person name="Oshone R."/>
            <person name="Hurst S.G.IV."/>
            <person name="Abebe-Akele F."/>
            <person name="Simpson S."/>
            <person name="Morris K."/>
            <person name="Thomas W.K."/>
            <person name="Tisa L.S."/>
        </authorList>
    </citation>
    <scope>NUCLEOTIDE SEQUENCE [LARGE SCALE GENOMIC DNA]</scope>
    <source>
        <strain evidence="4">CpI1-S</strain>
    </source>
</reference>
<dbReference type="InterPro" id="IPR002347">
    <property type="entry name" value="SDR_fam"/>
</dbReference>
<dbReference type="PROSITE" id="PS00061">
    <property type="entry name" value="ADH_SHORT"/>
    <property type="match status" value="1"/>
</dbReference>
<gene>
    <name evidence="3" type="ORF">FF36_03937</name>
</gene>
<keyword evidence="2 3" id="KW-0560">Oxidoreductase</keyword>
<dbReference type="EMBL" id="JYFN01000032">
    <property type="protein sequence ID" value="KJE21733.1"/>
    <property type="molecule type" value="Genomic_DNA"/>
</dbReference>
<dbReference type="RefSeq" id="WP_044886505.1">
    <property type="nucleotide sequence ID" value="NZ_JYFN01000032.1"/>
</dbReference>
<protein>
    <recommendedName>
        <fullName evidence="5">3-oxoacyl-[acyl-carrier-protein] reductase</fullName>
    </recommendedName>
</protein>
<dbReference type="PANTHER" id="PTHR42760:SF40">
    <property type="entry name" value="3-OXOACYL-[ACYL-CARRIER-PROTEIN] REDUCTASE, CHLOROPLASTIC"/>
    <property type="match status" value="1"/>
</dbReference>
<dbReference type="FunFam" id="3.40.50.720:FF:000173">
    <property type="entry name" value="3-oxoacyl-[acyl-carrier protein] reductase"/>
    <property type="match status" value="1"/>
</dbReference>
<evidence type="ECO:0008006" key="5">
    <source>
        <dbReference type="Google" id="ProtNLM"/>
    </source>
</evidence>
<evidence type="ECO:0000256" key="2">
    <source>
        <dbReference type="ARBA" id="ARBA00023002"/>
    </source>
</evidence>
<reference evidence="4" key="1">
    <citation type="submission" date="2015-02" db="EMBL/GenBank/DDBJ databases">
        <title>Draft Genome of Frankia sp. CpI1-S.</title>
        <authorList>
            <person name="Oshone R.T."/>
            <person name="Ngom M."/>
            <person name="Ghodhbane-Gtari F."/>
            <person name="Gtari M."/>
            <person name="Morris K."/>
            <person name="Thomas K."/>
            <person name="Sen A."/>
            <person name="Tisa L.S."/>
        </authorList>
    </citation>
    <scope>NUCLEOTIDE SEQUENCE [LARGE SCALE GENOMIC DNA]</scope>
    <source>
        <strain evidence="4">CpI1-S</strain>
    </source>
</reference>
<comment type="similarity">
    <text evidence="1">Belongs to the short-chain dehydrogenases/reductases (SDR) family.</text>
</comment>
<sequence>MVTGDGERTAVEEQREVAVVIGGGGGLGAATSHRLAQAGTHVCVVDIAADPAQRVAAGLVADGFSASSHVCDVTSSAAVDLLAAGVAERFGAPRVLVNLAGAVRNAVLAKITDADFELVLGTHLVATLHTVRAFAPAMKERGYGRIVNTSSVAARGVVAGISYGAAKGGIEALTRSAAIELAKHGVTVNCVEPGVVATGMFLSTPGEFQRSQIAQIPAGRPGRPEEIAACIAFLASRDASYVTGQTLTVCGGLSVGALR</sequence>